<dbReference type="PANTHER" id="PTHR43806">
    <property type="entry name" value="PEPTIDASE S8"/>
    <property type="match status" value="1"/>
</dbReference>
<feature type="active site" description="Charge relay system" evidence="5 6">
    <location>
        <position position="195"/>
    </location>
</feature>
<comment type="caution">
    <text evidence="9">The sequence shown here is derived from an EMBL/GenBank/DDBJ whole genome shotgun (WGS) entry which is preliminary data.</text>
</comment>
<dbReference type="InterPro" id="IPR036852">
    <property type="entry name" value="Peptidase_S8/S53_dom_sf"/>
</dbReference>
<dbReference type="Gene3D" id="3.40.50.200">
    <property type="entry name" value="Peptidase S8/S53 domain"/>
    <property type="match status" value="1"/>
</dbReference>
<dbReference type="AlphaFoldDB" id="A0A9W6SPP4"/>
<gene>
    <name evidence="9" type="ORF">Afil01_45320</name>
</gene>
<dbReference type="EMBL" id="BSTX01000003">
    <property type="protein sequence ID" value="GLZ79725.1"/>
    <property type="molecule type" value="Genomic_DNA"/>
</dbReference>
<feature type="active site" description="Charge relay system" evidence="5 6">
    <location>
        <position position="395"/>
    </location>
</feature>
<dbReference type="PANTHER" id="PTHR43806:SF65">
    <property type="entry name" value="SERINE PROTEASE APRX"/>
    <property type="match status" value="1"/>
</dbReference>
<evidence type="ECO:0000256" key="3">
    <source>
        <dbReference type="ARBA" id="ARBA00022801"/>
    </source>
</evidence>
<proteinExistence type="inferred from homology"/>
<dbReference type="PROSITE" id="PS51892">
    <property type="entry name" value="SUBTILASE"/>
    <property type="match status" value="1"/>
</dbReference>
<sequence length="1034" mass="106405">MRNRLSALTAAATLLALIVAPNPVSASSPELPDTTARNTPGITLITGDTVHVLPGGGIAVRRGPGRDRVHYRHYTRDGDTYVIPGDAERPLARGLLDERLFDVTDLTRQGFGGEPALPLIIESGTATGRHLTSIDAVAVTPGDPGRFWTGLTGDHKIWLDARYTPALAESVPQVRAPEAWAAGYDGTGVTVAVLDTGYDAAHPDLAGRVIEARDFTGSPEGTGDAGGHGTHVASTIAGTGAASNGKYRGVAPGTGLLIGKVCGAEYCRESDIIAGMEWAAPRAPVINISLGGGRPSDGTDSLSTAVNALSKSTGTLFVVAAGNEGPNSEVSAPAAADLALAVGSVDKRDRLSVFSNRDRITDHAVKPEITAPGEDITAARAGGAGGPYIARSGTSMAAPHVAGAAALVHQAHPDWDGQLIKAALVGSAQPLPYPVNTVGAGRLDAARAALQDVQATVATIGFGVPGPGDGPLTRRVGYANGTDAPVTLSLSLTATAADGTPAPAGLFTLDQETATVPAGETVPASLTLHPRTGLPPGVYSGVVTATSGDTVLRTPFSTYVEQMTHQVTLRYEGGELDGFGAWLVGDDGTRTEVEADGESTVTALVPEGHQVVIAMGYRLSEDGFEHLTFMSADLSVTADTSYTWDAARAVVQSVAVDRPGGTILEAHGLMTVTPPGGHTDGFGMFTTGDEEMRVIPSAPIPGLTFGYSPTVTGPGYAYHLMFETTGRMPDTGAHRVRDRDLAIEESTYHRVGEPETALNLTAAATPTGGNFGVYTEHPLPMRRTELFTADPAVTWLASDDVFYGDDVFETREGHRERGRTTVNWHAAPLAPMVPTGGGLVRGPDGVTVSVPLLAGPDPRIRTGHSGQLGTTTLSWPGGSASSEAPCVLDAQVPPGVREFTLSCSATRDLAGLPIGTAASATWTVQAPEAGPAPLMSVGLTSPQVVDGTAPANRPQLLVLKASRQSSAVTTALTLETSYDGGATWRPVPVARLGDTGLAVLFHPGGEHLVSVRVTAADSGGGTYTGTVIGSFAVR</sequence>
<name>A0A9W6SPP4_9ACTN</name>
<dbReference type="InterPro" id="IPR022398">
    <property type="entry name" value="Peptidase_S8_His-AS"/>
</dbReference>
<dbReference type="InterPro" id="IPR015500">
    <property type="entry name" value="Peptidase_S8_subtilisin-rel"/>
</dbReference>
<accession>A0A9W6SPP4</accession>
<evidence type="ECO:0000313" key="10">
    <source>
        <dbReference type="Proteomes" id="UP001165079"/>
    </source>
</evidence>
<keyword evidence="10" id="KW-1185">Reference proteome</keyword>
<keyword evidence="2 6" id="KW-0645">Protease</keyword>
<keyword evidence="7" id="KW-0732">Signal</keyword>
<dbReference type="GO" id="GO:0006508">
    <property type="term" value="P:proteolysis"/>
    <property type="evidence" value="ECO:0007669"/>
    <property type="project" value="UniProtKB-KW"/>
</dbReference>
<organism evidence="9 10">
    <name type="scientific">Actinorhabdospora filicis</name>
    <dbReference type="NCBI Taxonomy" id="1785913"/>
    <lineage>
        <taxon>Bacteria</taxon>
        <taxon>Bacillati</taxon>
        <taxon>Actinomycetota</taxon>
        <taxon>Actinomycetes</taxon>
        <taxon>Micromonosporales</taxon>
        <taxon>Micromonosporaceae</taxon>
        <taxon>Actinorhabdospora</taxon>
    </lineage>
</organism>
<comment type="similarity">
    <text evidence="1 6">Belongs to the peptidase S8 family.</text>
</comment>
<protein>
    <submittedName>
        <fullName evidence="9">Serine protease</fullName>
    </submittedName>
</protein>
<dbReference type="Proteomes" id="UP001165079">
    <property type="component" value="Unassembled WGS sequence"/>
</dbReference>
<feature type="signal peptide" evidence="7">
    <location>
        <begin position="1"/>
        <end position="26"/>
    </location>
</feature>
<dbReference type="RefSeq" id="WP_285664872.1">
    <property type="nucleotide sequence ID" value="NZ_BSTX01000003.1"/>
</dbReference>
<dbReference type="Pfam" id="PF00082">
    <property type="entry name" value="Peptidase_S8"/>
    <property type="match status" value="1"/>
</dbReference>
<evidence type="ECO:0000259" key="8">
    <source>
        <dbReference type="Pfam" id="PF00082"/>
    </source>
</evidence>
<dbReference type="PROSITE" id="PS00138">
    <property type="entry name" value="SUBTILASE_SER"/>
    <property type="match status" value="1"/>
</dbReference>
<evidence type="ECO:0000256" key="1">
    <source>
        <dbReference type="ARBA" id="ARBA00011073"/>
    </source>
</evidence>
<reference evidence="9" key="1">
    <citation type="submission" date="2023-03" db="EMBL/GenBank/DDBJ databases">
        <title>Actinorhabdospora filicis NBRC 111898.</title>
        <authorList>
            <person name="Ichikawa N."/>
            <person name="Sato H."/>
            <person name="Tonouchi N."/>
        </authorList>
    </citation>
    <scope>NUCLEOTIDE SEQUENCE</scope>
    <source>
        <strain evidence="9">NBRC 111898</strain>
    </source>
</reference>
<dbReference type="SUPFAM" id="SSF52743">
    <property type="entry name" value="Subtilisin-like"/>
    <property type="match status" value="1"/>
</dbReference>
<feature type="active site" description="Charge relay system" evidence="5 6">
    <location>
        <position position="228"/>
    </location>
</feature>
<dbReference type="InterPro" id="IPR050131">
    <property type="entry name" value="Peptidase_S8_subtilisin-like"/>
</dbReference>
<dbReference type="InterPro" id="IPR023828">
    <property type="entry name" value="Peptidase_S8_Ser-AS"/>
</dbReference>
<keyword evidence="4 6" id="KW-0720">Serine protease</keyword>
<evidence type="ECO:0000256" key="6">
    <source>
        <dbReference type="PROSITE-ProRule" id="PRU01240"/>
    </source>
</evidence>
<evidence type="ECO:0000313" key="9">
    <source>
        <dbReference type="EMBL" id="GLZ79725.1"/>
    </source>
</evidence>
<evidence type="ECO:0000256" key="4">
    <source>
        <dbReference type="ARBA" id="ARBA00022825"/>
    </source>
</evidence>
<dbReference type="PROSITE" id="PS00137">
    <property type="entry name" value="SUBTILASE_HIS"/>
    <property type="match status" value="1"/>
</dbReference>
<evidence type="ECO:0000256" key="2">
    <source>
        <dbReference type="ARBA" id="ARBA00022670"/>
    </source>
</evidence>
<dbReference type="GO" id="GO:0004252">
    <property type="term" value="F:serine-type endopeptidase activity"/>
    <property type="evidence" value="ECO:0007669"/>
    <property type="project" value="UniProtKB-UniRule"/>
</dbReference>
<evidence type="ECO:0000256" key="7">
    <source>
        <dbReference type="SAM" id="SignalP"/>
    </source>
</evidence>
<evidence type="ECO:0000256" key="5">
    <source>
        <dbReference type="PIRSR" id="PIRSR615500-1"/>
    </source>
</evidence>
<dbReference type="InterPro" id="IPR000209">
    <property type="entry name" value="Peptidase_S8/S53_dom"/>
</dbReference>
<keyword evidence="3 6" id="KW-0378">Hydrolase</keyword>
<feature type="chain" id="PRO_5040733278" evidence="7">
    <location>
        <begin position="27"/>
        <end position="1034"/>
    </location>
</feature>
<dbReference type="PRINTS" id="PR00723">
    <property type="entry name" value="SUBTILISIN"/>
</dbReference>
<feature type="domain" description="Peptidase S8/S53" evidence="8">
    <location>
        <begin position="186"/>
        <end position="441"/>
    </location>
</feature>